<name>A0ABP9ANS3_9MICO</name>
<accession>A0ABP9ANS3</accession>
<evidence type="ECO:0000313" key="2">
    <source>
        <dbReference type="Proteomes" id="UP001501645"/>
    </source>
</evidence>
<organism evidence="1 2">
    <name type="scientific">Microbacterium gilvum</name>
    <dbReference type="NCBI Taxonomy" id="1336204"/>
    <lineage>
        <taxon>Bacteria</taxon>
        <taxon>Bacillati</taxon>
        <taxon>Actinomycetota</taxon>
        <taxon>Actinomycetes</taxon>
        <taxon>Micrococcales</taxon>
        <taxon>Microbacteriaceae</taxon>
        <taxon>Microbacterium</taxon>
    </lineage>
</organism>
<gene>
    <name evidence="1" type="ORF">GCM10023351_32020</name>
</gene>
<comment type="caution">
    <text evidence="1">The sequence shown here is derived from an EMBL/GenBank/DDBJ whole genome shotgun (WGS) entry which is preliminary data.</text>
</comment>
<evidence type="ECO:0000313" key="1">
    <source>
        <dbReference type="EMBL" id="GAA4784086.1"/>
    </source>
</evidence>
<reference evidence="2" key="1">
    <citation type="journal article" date="2019" name="Int. J. Syst. Evol. Microbiol.">
        <title>The Global Catalogue of Microorganisms (GCM) 10K type strain sequencing project: providing services to taxonomists for standard genome sequencing and annotation.</title>
        <authorList>
            <consortium name="The Broad Institute Genomics Platform"/>
            <consortium name="The Broad Institute Genome Sequencing Center for Infectious Disease"/>
            <person name="Wu L."/>
            <person name="Ma J."/>
        </authorList>
    </citation>
    <scope>NUCLEOTIDE SEQUENCE [LARGE SCALE GENOMIC DNA]</scope>
    <source>
        <strain evidence="2">JCM 18537</strain>
    </source>
</reference>
<sequence>MENYQDENEFRRWLNSALQDSRGVTFLLQKRKSKWSDFDSWYLPWQDDAKDNLVLSWGVRSRNRIVKEEDLRTFSQAIISYFGERLQQAEDVLAVPPRVTAAEILYAFRYLMDDKPVRRKGWIRVQRRWVDDQLPDYELVAALKEIYVGVARIVQRAHEASGVGDCLAPAFARACVTAKIDPDLRCLGDGNPIPDGIIDANTGEMMRLSVGRMERDDSSIAVGKQRYGYVPPRGKDPLEHAEGRMELSKRFLEADGYAGPMLMLFRGMDDLRLNGLFFGSDESRELKVAATVDMQGAWPFDGAVFATEAWIGTSRNAFVDVAEEDVAASDTEFFDADPVGGRGEALVVYALMADGRYRTLMQPFARVGDGIAYGDLRDDASPGLIPPFLRPIWRRWPKWRDGPPVRP</sequence>
<keyword evidence="2" id="KW-1185">Reference proteome</keyword>
<protein>
    <submittedName>
        <fullName evidence="1">Uncharacterized protein</fullName>
    </submittedName>
</protein>
<dbReference type="EMBL" id="BAABKO010000006">
    <property type="protein sequence ID" value="GAA4784086.1"/>
    <property type="molecule type" value="Genomic_DNA"/>
</dbReference>
<proteinExistence type="predicted"/>
<dbReference type="Proteomes" id="UP001501645">
    <property type="component" value="Unassembled WGS sequence"/>
</dbReference>